<dbReference type="PANTHER" id="PTHR48207:SF4">
    <property type="entry name" value="BLL6097 PROTEIN"/>
    <property type="match status" value="1"/>
</dbReference>
<evidence type="ECO:0000313" key="4">
    <source>
        <dbReference type="Proteomes" id="UP000295727"/>
    </source>
</evidence>
<dbReference type="InterPro" id="IPR003673">
    <property type="entry name" value="CoA-Trfase_fam_III"/>
</dbReference>
<keyword evidence="4" id="KW-1185">Reference proteome</keyword>
<keyword evidence="1 3" id="KW-0808">Transferase</keyword>
<dbReference type="KEGG" id="ppai:E1956_18255"/>
<dbReference type="OrthoDB" id="5294844at2"/>
<dbReference type="Pfam" id="PF02515">
    <property type="entry name" value="CoA_transf_3"/>
    <property type="match status" value="1"/>
</dbReference>
<dbReference type="InterPro" id="IPR050483">
    <property type="entry name" value="CoA-transferase_III_domain"/>
</dbReference>
<evidence type="ECO:0000256" key="2">
    <source>
        <dbReference type="SAM" id="MobiDB-lite"/>
    </source>
</evidence>
<dbReference type="GO" id="GO:0008410">
    <property type="term" value="F:CoA-transferase activity"/>
    <property type="evidence" value="ECO:0007669"/>
    <property type="project" value="TreeGrafter"/>
</dbReference>
<dbReference type="Proteomes" id="UP000295727">
    <property type="component" value="Chromosome 2"/>
</dbReference>
<feature type="region of interest" description="Disordered" evidence="2">
    <location>
        <begin position="344"/>
        <end position="373"/>
    </location>
</feature>
<dbReference type="Gene3D" id="3.40.50.10540">
    <property type="entry name" value="Crotonobetainyl-coa:carnitine coa-transferase, domain 1"/>
    <property type="match status" value="1"/>
</dbReference>
<dbReference type="AlphaFoldDB" id="A0A4P7CT47"/>
<evidence type="ECO:0000313" key="3">
    <source>
        <dbReference type="EMBL" id="QBQ99158.1"/>
    </source>
</evidence>
<dbReference type="InterPro" id="IPR023606">
    <property type="entry name" value="CoA-Trfase_III_dom_1_sf"/>
</dbReference>
<feature type="compositionally biased region" description="Polar residues" evidence="2">
    <location>
        <begin position="354"/>
        <end position="365"/>
    </location>
</feature>
<dbReference type="SUPFAM" id="SSF89796">
    <property type="entry name" value="CoA-transferase family III (CaiB/BaiF)"/>
    <property type="match status" value="1"/>
</dbReference>
<organism evidence="3 4">
    <name type="scientific">Paraburkholderia pallida</name>
    <dbReference type="NCBI Taxonomy" id="2547399"/>
    <lineage>
        <taxon>Bacteria</taxon>
        <taxon>Pseudomonadati</taxon>
        <taxon>Pseudomonadota</taxon>
        <taxon>Betaproteobacteria</taxon>
        <taxon>Burkholderiales</taxon>
        <taxon>Burkholderiaceae</taxon>
        <taxon>Paraburkholderia</taxon>
    </lineage>
</organism>
<gene>
    <name evidence="3" type="ORF">E1956_18255</name>
</gene>
<accession>A0A4P7CT47</accession>
<dbReference type="RefSeq" id="WP_134751640.1">
    <property type="nucleotide sequence ID" value="NZ_CP038149.1"/>
</dbReference>
<dbReference type="InterPro" id="IPR044855">
    <property type="entry name" value="CoA-Trfase_III_dom3_sf"/>
</dbReference>
<protein>
    <submittedName>
        <fullName evidence="3">CoA transferase</fullName>
    </submittedName>
</protein>
<sequence length="406" mass="44340">MNTSNKGPLSGVRILDLTSVVLGPLATLTLAGLGAEVIKIEAPEGDNARNAGVMKHAGMGHVFLHNNRGKKSVVLDLKRPEGREALLRLAADADVLISNVRAAAMKRLGLDYETLAGINHRLIYVTANGYSSRGPYADLPAYDDLIQGAVGIPWLMQQYGAPEPCYTPITLADRLTGLHVVYAVNAALFARERTGGGQHVEVSMFESVAHFILADHMGARTFEPPQGPAGYDRLLSPHRRPYKTADGYLCVLIYNDKHWRGFFKGIGHAEQFETDPRFSTQQNRSRNIREVYAWVAETMLTRTTAEWQALLDEADIPHQTVRSIDELLDDPHLLATGFIGEEDHPTEGRVRTLGTPTSWSATPTGTVDPAPRLGEHSASVLREAGYTDDEIEHLVALGAARIAGRA</sequence>
<reference evidence="3 4" key="1">
    <citation type="submission" date="2019-03" db="EMBL/GenBank/DDBJ databases">
        <title>Paraburkholderia sp. 7MH5, isolated from subtropical forest soil.</title>
        <authorList>
            <person name="Gao Z.-H."/>
            <person name="Qiu L.-H."/>
        </authorList>
    </citation>
    <scope>NUCLEOTIDE SEQUENCE [LARGE SCALE GENOMIC DNA]</scope>
    <source>
        <strain evidence="3 4">7MH5</strain>
    </source>
</reference>
<name>A0A4P7CT47_9BURK</name>
<dbReference type="EMBL" id="CP038149">
    <property type="protein sequence ID" value="QBQ99158.1"/>
    <property type="molecule type" value="Genomic_DNA"/>
</dbReference>
<dbReference type="PANTHER" id="PTHR48207">
    <property type="entry name" value="SUCCINATE--HYDROXYMETHYLGLUTARATE COA-TRANSFERASE"/>
    <property type="match status" value="1"/>
</dbReference>
<evidence type="ECO:0000256" key="1">
    <source>
        <dbReference type="ARBA" id="ARBA00022679"/>
    </source>
</evidence>
<proteinExistence type="predicted"/>
<dbReference type="Gene3D" id="3.30.1540.10">
    <property type="entry name" value="formyl-coa transferase, domain 3"/>
    <property type="match status" value="1"/>
</dbReference>